<dbReference type="Pfam" id="PF02801">
    <property type="entry name" value="Ketoacyl-synt_C"/>
    <property type="match status" value="1"/>
</dbReference>
<dbReference type="InterPro" id="IPR016039">
    <property type="entry name" value="Thiolase-like"/>
</dbReference>
<sequence>MNQDNNVAIIGIGLKFPGKSNSTGEFWENLINKNNCTVNASERFSKFDNNTENNENFFASLVESKEWDNFNSNQYNIDSSIEQLIDPQLKQILNCTTQAINDANLNENHIKGSKTSCFIGSTSNDFHNYLRFNKKLNFPVGSTNYSLSNMVSFIFDLRGPSMTINSACSSSLNSICQGYESIINGDCEYSICGGSNYIFDPEYHKAYIGMGIVTKGDQSKSYDEKADGFVRGEGVGIIILKKLDKAIIDNNNIYAIIKGVNNNCDGSFNKPSYIYPSKEAQANNINQALLNSKLKPNQIDYFEANAPGMPFLDSVELATISMVFNSNDDDDDDDKKRTCPLLIGTYKPNMGHLEGASGIGGFIKCCLMYKFKMFAPTLLFNNNISSVVNNNQLKLVTELTSFKKDKINCVLNNFGATGSNCSVVLSNY</sequence>
<dbReference type="InterPro" id="IPR014031">
    <property type="entry name" value="Ketoacyl_synth_C"/>
</dbReference>
<dbReference type="PROSITE" id="PS00098">
    <property type="entry name" value="THIOLASE_1"/>
    <property type="match status" value="1"/>
</dbReference>
<proteinExistence type="inferred from homology"/>
<dbReference type="Proteomes" id="UP001344447">
    <property type="component" value="Unassembled WGS sequence"/>
</dbReference>
<dbReference type="AlphaFoldDB" id="A0AAN7TSC5"/>
<dbReference type="GO" id="GO:0004315">
    <property type="term" value="F:3-oxoacyl-[acyl-carrier-protein] synthase activity"/>
    <property type="evidence" value="ECO:0007669"/>
    <property type="project" value="InterPro"/>
</dbReference>
<dbReference type="EMBL" id="JAVFKY010000006">
    <property type="protein sequence ID" value="KAK5574645.1"/>
    <property type="molecule type" value="Genomic_DNA"/>
</dbReference>
<evidence type="ECO:0000256" key="4">
    <source>
        <dbReference type="RuleBase" id="RU003694"/>
    </source>
</evidence>
<keyword evidence="1" id="KW-0596">Phosphopantetheine</keyword>
<accession>A0AAN7TSC5</accession>
<evidence type="ECO:0000259" key="5">
    <source>
        <dbReference type="PROSITE" id="PS52004"/>
    </source>
</evidence>
<keyword evidence="2" id="KW-0597">Phosphoprotein</keyword>
<dbReference type="SMART" id="SM00825">
    <property type="entry name" value="PKS_KS"/>
    <property type="match status" value="1"/>
</dbReference>
<evidence type="ECO:0000256" key="2">
    <source>
        <dbReference type="ARBA" id="ARBA00022553"/>
    </source>
</evidence>
<dbReference type="PROSITE" id="PS52004">
    <property type="entry name" value="KS3_2"/>
    <property type="match status" value="1"/>
</dbReference>
<dbReference type="PROSITE" id="PS00606">
    <property type="entry name" value="KS3_1"/>
    <property type="match status" value="1"/>
</dbReference>
<comment type="caution">
    <text evidence="6">The sequence shown here is derived from an EMBL/GenBank/DDBJ whole genome shotgun (WGS) entry which is preliminary data.</text>
</comment>
<dbReference type="Pfam" id="PF00109">
    <property type="entry name" value="ketoacyl-synt"/>
    <property type="match status" value="1"/>
</dbReference>
<dbReference type="GO" id="GO:0006633">
    <property type="term" value="P:fatty acid biosynthetic process"/>
    <property type="evidence" value="ECO:0007669"/>
    <property type="project" value="InterPro"/>
</dbReference>
<keyword evidence="7" id="KW-1185">Reference proteome</keyword>
<organism evidence="6 7">
    <name type="scientific">Dictyostelium firmibasis</name>
    <dbReference type="NCBI Taxonomy" id="79012"/>
    <lineage>
        <taxon>Eukaryota</taxon>
        <taxon>Amoebozoa</taxon>
        <taxon>Evosea</taxon>
        <taxon>Eumycetozoa</taxon>
        <taxon>Dictyostelia</taxon>
        <taxon>Dictyosteliales</taxon>
        <taxon>Dictyosteliaceae</taxon>
        <taxon>Dictyostelium</taxon>
    </lineage>
</organism>
<dbReference type="SUPFAM" id="SSF53901">
    <property type="entry name" value="Thiolase-like"/>
    <property type="match status" value="1"/>
</dbReference>
<name>A0AAN7TSC5_9MYCE</name>
<dbReference type="PANTHER" id="PTHR45681:SF6">
    <property type="entry name" value="POLYKETIDE SYNTHASE 37"/>
    <property type="match status" value="1"/>
</dbReference>
<evidence type="ECO:0000256" key="3">
    <source>
        <dbReference type="ARBA" id="ARBA00022679"/>
    </source>
</evidence>
<dbReference type="Gene3D" id="3.40.47.10">
    <property type="match status" value="1"/>
</dbReference>
<comment type="similarity">
    <text evidence="4">Belongs to the thiolase-like superfamily. Beta-ketoacyl-ACP synthases family.</text>
</comment>
<evidence type="ECO:0000256" key="1">
    <source>
        <dbReference type="ARBA" id="ARBA00022450"/>
    </source>
</evidence>
<reference evidence="6 7" key="1">
    <citation type="submission" date="2023-11" db="EMBL/GenBank/DDBJ databases">
        <title>Dfirmibasis_genome.</title>
        <authorList>
            <person name="Edelbroek B."/>
            <person name="Kjellin J."/>
            <person name="Jerlstrom-Hultqvist J."/>
            <person name="Soderbom F."/>
        </authorList>
    </citation>
    <scope>NUCLEOTIDE SEQUENCE [LARGE SCALE GENOMIC DNA]</scope>
    <source>
        <strain evidence="6 7">TNS-C-14</strain>
    </source>
</reference>
<dbReference type="InterPro" id="IPR018201">
    <property type="entry name" value="Ketoacyl_synth_AS"/>
</dbReference>
<evidence type="ECO:0000313" key="7">
    <source>
        <dbReference type="Proteomes" id="UP001344447"/>
    </source>
</evidence>
<dbReference type="InterPro" id="IPR020615">
    <property type="entry name" value="Thiolase_acyl_enz_int_AS"/>
</dbReference>
<feature type="domain" description="Ketosynthase family 3 (KS3)" evidence="5">
    <location>
        <begin position="4"/>
        <end position="427"/>
    </location>
</feature>
<dbReference type="PANTHER" id="PTHR45681">
    <property type="entry name" value="POLYKETIDE SYNTHASE 44-RELATED"/>
    <property type="match status" value="1"/>
</dbReference>
<dbReference type="InterPro" id="IPR050444">
    <property type="entry name" value="Polyketide_Synthase"/>
</dbReference>
<evidence type="ECO:0000313" key="6">
    <source>
        <dbReference type="EMBL" id="KAK5574645.1"/>
    </source>
</evidence>
<protein>
    <recommendedName>
        <fullName evidence="5">Ketosynthase family 3 (KS3) domain-containing protein</fullName>
    </recommendedName>
</protein>
<gene>
    <name evidence="6" type="ORF">RB653_009898</name>
</gene>
<dbReference type="CDD" id="cd00833">
    <property type="entry name" value="PKS"/>
    <property type="match status" value="1"/>
</dbReference>
<dbReference type="InterPro" id="IPR020841">
    <property type="entry name" value="PKS_Beta-ketoAc_synthase_dom"/>
</dbReference>
<keyword evidence="3 4" id="KW-0808">Transferase</keyword>
<dbReference type="InterPro" id="IPR014030">
    <property type="entry name" value="Ketoacyl_synth_N"/>
</dbReference>